<feature type="signal peptide" evidence="1">
    <location>
        <begin position="1"/>
        <end position="18"/>
    </location>
</feature>
<sequence>MARLLASAAICLAQAAVAAAQEGSACSEGGNYADVIYGFEAGADGQFATNPGSTATGAYQFTYGTLASLGYIDESASKHPPSGAGSWDGVVWTGQDGVWSRDQFMANMAAQDTALSRLTQSNLASISGSYTAGEMINGVPISDGGAAAAAHMLGAGGFNKWAASGFTAAGLDPAIAAAHGMSPDEYNDHMMRRVAAGGCHDPADIQSSSTPVQDIPEIYLMPWATPNMVPAITPGQIRSLLAS</sequence>
<protein>
    <submittedName>
        <fullName evidence="2">Uncharacterized protein</fullName>
    </submittedName>
</protein>
<dbReference type="RefSeq" id="WP_264773817.1">
    <property type="nucleotide sequence ID" value="NZ_JAPDOG010000054.1"/>
</dbReference>
<dbReference type="Gene3D" id="1.10.530.10">
    <property type="match status" value="1"/>
</dbReference>
<reference evidence="2 3" key="1">
    <citation type="submission" date="2022-10" db="EMBL/GenBank/DDBJ databases">
        <title>Defluviimonas sp. CAU 1641 isolated from mud.</title>
        <authorList>
            <person name="Kim W."/>
        </authorList>
    </citation>
    <scope>NUCLEOTIDE SEQUENCE [LARGE SCALE GENOMIC DNA]</scope>
    <source>
        <strain evidence="2 3">CAU 1641</strain>
    </source>
</reference>
<keyword evidence="3" id="KW-1185">Reference proteome</keyword>
<proteinExistence type="predicted"/>
<evidence type="ECO:0000256" key="1">
    <source>
        <dbReference type="SAM" id="SignalP"/>
    </source>
</evidence>
<keyword evidence="1" id="KW-0732">Signal</keyword>
<comment type="caution">
    <text evidence="2">The sequence shown here is derived from an EMBL/GenBank/DDBJ whole genome shotgun (WGS) entry which is preliminary data.</text>
</comment>
<accession>A0ABT3JAC4</accession>
<gene>
    <name evidence="2" type="ORF">OM960_24390</name>
</gene>
<name>A0ABT3JAC4_9RHOB</name>
<evidence type="ECO:0000313" key="3">
    <source>
        <dbReference type="Proteomes" id="UP001207582"/>
    </source>
</evidence>
<evidence type="ECO:0000313" key="2">
    <source>
        <dbReference type="EMBL" id="MCW3784658.1"/>
    </source>
</evidence>
<dbReference type="EMBL" id="JAPDOG010000054">
    <property type="protein sequence ID" value="MCW3784658.1"/>
    <property type="molecule type" value="Genomic_DNA"/>
</dbReference>
<feature type="chain" id="PRO_5047176082" evidence="1">
    <location>
        <begin position="19"/>
        <end position="243"/>
    </location>
</feature>
<dbReference type="Proteomes" id="UP001207582">
    <property type="component" value="Unassembled WGS sequence"/>
</dbReference>
<organism evidence="2 3">
    <name type="scientific">Defluviimonas salinarum</name>
    <dbReference type="NCBI Taxonomy" id="2992147"/>
    <lineage>
        <taxon>Bacteria</taxon>
        <taxon>Pseudomonadati</taxon>
        <taxon>Pseudomonadota</taxon>
        <taxon>Alphaproteobacteria</taxon>
        <taxon>Rhodobacterales</taxon>
        <taxon>Paracoccaceae</taxon>
        <taxon>Albidovulum</taxon>
    </lineage>
</organism>